<dbReference type="EMBL" id="HBIV01000722">
    <property type="protein sequence ID" value="CAE0644097.1"/>
    <property type="molecule type" value="Transcribed_RNA"/>
</dbReference>
<protein>
    <recommendedName>
        <fullName evidence="4">Ankyrin repeat domain-containing protein</fullName>
    </recommendedName>
</protein>
<evidence type="ECO:0008006" key="4">
    <source>
        <dbReference type="Google" id="ProtNLM"/>
    </source>
</evidence>
<organism evidence="3">
    <name type="scientific">Lotharella globosa</name>
    <dbReference type="NCBI Taxonomy" id="91324"/>
    <lineage>
        <taxon>Eukaryota</taxon>
        <taxon>Sar</taxon>
        <taxon>Rhizaria</taxon>
        <taxon>Cercozoa</taxon>
        <taxon>Chlorarachniophyceae</taxon>
        <taxon>Lotharella</taxon>
    </lineage>
</organism>
<sequence length="166" mass="18582">MGDIDMPSLGRALLRRAEEGDVEGARKLIAMGADVNYQGPWGYTALHHVAWKMRSSGVEITKYLVNEAKASVEIRSKEDGSTPAINAAFWGNVDVLRVLLKDGKANVKARNSLHNRTSLQWAKNQGQHLCVAFLNLHEREPEFKRALQRDLDSLRMLHPSIIEAII</sequence>
<dbReference type="PANTHER" id="PTHR24201:SF16">
    <property type="entry name" value="ANKYRIN-1-LIKE-RELATED"/>
    <property type="match status" value="1"/>
</dbReference>
<dbReference type="SUPFAM" id="SSF48403">
    <property type="entry name" value="Ankyrin repeat"/>
    <property type="match status" value="1"/>
</dbReference>
<keyword evidence="2" id="KW-0040">ANK repeat</keyword>
<accession>A0A7S4DDU6</accession>
<dbReference type="InterPro" id="IPR002110">
    <property type="entry name" value="Ankyrin_rpt"/>
</dbReference>
<gene>
    <name evidence="3" type="ORF">LGLO00237_LOCUS506</name>
</gene>
<proteinExistence type="predicted"/>
<keyword evidence="1" id="KW-0677">Repeat</keyword>
<evidence type="ECO:0000313" key="3">
    <source>
        <dbReference type="EMBL" id="CAE0644097.1"/>
    </source>
</evidence>
<dbReference type="PANTHER" id="PTHR24201">
    <property type="entry name" value="ANK_REP_REGION DOMAIN-CONTAINING PROTEIN"/>
    <property type="match status" value="1"/>
</dbReference>
<dbReference type="InterPro" id="IPR036770">
    <property type="entry name" value="Ankyrin_rpt-contain_sf"/>
</dbReference>
<dbReference type="GO" id="GO:0005634">
    <property type="term" value="C:nucleus"/>
    <property type="evidence" value="ECO:0007669"/>
    <property type="project" value="TreeGrafter"/>
</dbReference>
<dbReference type="Gene3D" id="1.25.40.20">
    <property type="entry name" value="Ankyrin repeat-containing domain"/>
    <property type="match status" value="2"/>
</dbReference>
<dbReference type="SMART" id="SM00248">
    <property type="entry name" value="ANK"/>
    <property type="match status" value="4"/>
</dbReference>
<evidence type="ECO:0000256" key="2">
    <source>
        <dbReference type="ARBA" id="ARBA00023043"/>
    </source>
</evidence>
<name>A0A7S4DDU6_9EUKA</name>
<reference evidence="3" key="1">
    <citation type="submission" date="2021-01" db="EMBL/GenBank/DDBJ databases">
        <authorList>
            <person name="Corre E."/>
            <person name="Pelletier E."/>
            <person name="Niang G."/>
            <person name="Scheremetjew M."/>
            <person name="Finn R."/>
            <person name="Kale V."/>
            <person name="Holt S."/>
            <person name="Cochrane G."/>
            <person name="Meng A."/>
            <person name="Brown T."/>
            <person name="Cohen L."/>
        </authorList>
    </citation>
    <scope>NUCLEOTIDE SEQUENCE</scope>
    <source>
        <strain evidence="3">CCCM811</strain>
    </source>
</reference>
<dbReference type="InterPro" id="IPR050776">
    <property type="entry name" value="Ank_Repeat/CDKN_Inhibitor"/>
</dbReference>
<dbReference type="Pfam" id="PF12796">
    <property type="entry name" value="Ank_2"/>
    <property type="match status" value="1"/>
</dbReference>
<dbReference type="AlphaFoldDB" id="A0A7S4DDU6"/>
<evidence type="ECO:0000256" key="1">
    <source>
        <dbReference type="ARBA" id="ARBA00022737"/>
    </source>
</evidence>